<organism evidence="1 2">
    <name type="scientific">Amphimedon queenslandica</name>
    <name type="common">Sponge</name>
    <dbReference type="NCBI Taxonomy" id="400682"/>
    <lineage>
        <taxon>Eukaryota</taxon>
        <taxon>Metazoa</taxon>
        <taxon>Porifera</taxon>
        <taxon>Demospongiae</taxon>
        <taxon>Heteroscleromorpha</taxon>
        <taxon>Haplosclerida</taxon>
        <taxon>Niphatidae</taxon>
        <taxon>Amphimedon</taxon>
    </lineage>
</organism>
<sequence>MDVDDSYLLKSIRCLCILLIHSKSKSTDGNIPYILRSVPVGTDPSAAPDKSNNCPHIVIFEGDELDQYFIAIEQCLILECKDIPTALFLLIASHYVFNISYQPKAQDFFAFIESKLLNISSSTYKSKSPVALSHINGITREHEVLNG</sequence>
<reference evidence="2" key="1">
    <citation type="journal article" date="2010" name="Nature">
        <title>The Amphimedon queenslandica genome and the evolution of animal complexity.</title>
        <authorList>
            <person name="Srivastava M."/>
            <person name="Simakov O."/>
            <person name="Chapman J."/>
            <person name="Fahey B."/>
            <person name="Gauthier M.E."/>
            <person name="Mitros T."/>
            <person name="Richards G.S."/>
            <person name="Conaco C."/>
            <person name="Dacre M."/>
            <person name="Hellsten U."/>
            <person name="Larroux C."/>
            <person name="Putnam N.H."/>
            <person name="Stanke M."/>
            <person name="Adamska M."/>
            <person name="Darling A."/>
            <person name="Degnan S.M."/>
            <person name="Oakley T.H."/>
            <person name="Plachetzki D.C."/>
            <person name="Zhai Y."/>
            <person name="Adamski M."/>
            <person name="Calcino A."/>
            <person name="Cummins S.F."/>
            <person name="Goodstein D.M."/>
            <person name="Harris C."/>
            <person name="Jackson D.J."/>
            <person name="Leys S.P."/>
            <person name="Shu S."/>
            <person name="Woodcroft B.J."/>
            <person name="Vervoort M."/>
            <person name="Kosik K.S."/>
            <person name="Manning G."/>
            <person name="Degnan B.M."/>
            <person name="Rokhsar D.S."/>
        </authorList>
    </citation>
    <scope>NUCLEOTIDE SEQUENCE [LARGE SCALE GENOMIC DNA]</scope>
</reference>
<dbReference type="Proteomes" id="UP000007879">
    <property type="component" value="Unassembled WGS sequence"/>
</dbReference>
<evidence type="ECO:0000313" key="2">
    <source>
        <dbReference type="Proteomes" id="UP000007879"/>
    </source>
</evidence>
<dbReference type="RefSeq" id="XP_019854847.1">
    <property type="nucleotide sequence ID" value="XM_019999288.1"/>
</dbReference>
<proteinExistence type="predicted"/>
<dbReference type="KEGG" id="aqu:109583811"/>
<dbReference type="GeneID" id="109583811"/>
<evidence type="ECO:0000313" key="1">
    <source>
        <dbReference type="EnsemblMetazoa" id="XP_019854847.1"/>
    </source>
</evidence>
<protein>
    <submittedName>
        <fullName evidence="1">Uncharacterized protein</fullName>
    </submittedName>
</protein>
<accession>A0AAN0JDN1</accession>
<name>A0AAN0JDN1_AMPQE</name>
<reference evidence="1" key="2">
    <citation type="submission" date="2024-06" db="UniProtKB">
        <authorList>
            <consortium name="EnsemblMetazoa"/>
        </authorList>
    </citation>
    <scope>IDENTIFICATION</scope>
</reference>
<dbReference type="EnsemblMetazoa" id="XM_019999288.1">
    <property type="protein sequence ID" value="XP_019854847.1"/>
    <property type="gene ID" value="LOC109583811"/>
</dbReference>
<dbReference type="AlphaFoldDB" id="A0AAN0JDN1"/>
<keyword evidence="2" id="KW-1185">Reference proteome</keyword>